<name>A0A3S4AMQ2_9PEZI</name>
<evidence type="ECO:0000313" key="2">
    <source>
        <dbReference type="Proteomes" id="UP000289323"/>
    </source>
</evidence>
<dbReference type="Gene3D" id="1.50.10.160">
    <property type="match status" value="1"/>
</dbReference>
<accession>A0A3S4AMQ2</accession>
<reference evidence="1 2" key="1">
    <citation type="submission" date="2018-04" db="EMBL/GenBank/DDBJ databases">
        <authorList>
            <person name="Huttner S."/>
            <person name="Dainat J."/>
        </authorList>
    </citation>
    <scope>NUCLEOTIDE SEQUENCE [LARGE SCALE GENOMIC DNA]</scope>
</reference>
<evidence type="ECO:0000313" key="1">
    <source>
        <dbReference type="EMBL" id="SPQ21561.1"/>
    </source>
</evidence>
<proteinExistence type="predicted"/>
<organism evidence="1 2">
    <name type="scientific">Thermothielavioides terrestris</name>
    <dbReference type="NCBI Taxonomy" id="2587410"/>
    <lineage>
        <taxon>Eukaryota</taxon>
        <taxon>Fungi</taxon>
        <taxon>Dikarya</taxon>
        <taxon>Ascomycota</taxon>
        <taxon>Pezizomycotina</taxon>
        <taxon>Sordariomycetes</taxon>
        <taxon>Sordariomycetidae</taxon>
        <taxon>Sordariales</taxon>
        <taxon>Chaetomiaceae</taxon>
        <taxon>Thermothielavioides</taxon>
    </lineage>
</organism>
<sequence length="44" mass="4908">MPSETLYAMPRTLCHSLEAFAGHVDINRIRPWGQADESVLEPPA</sequence>
<gene>
    <name evidence="1" type="ORF">TT172_LOCUS3980</name>
</gene>
<dbReference type="EMBL" id="OUUZ01000008">
    <property type="protein sequence ID" value="SPQ21561.1"/>
    <property type="molecule type" value="Genomic_DNA"/>
</dbReference>
<protein>
    <submittedName>
        <fullName evidence="1">0b6a04c2-53f9-4e69-987d-e2876cf9a18b</fullName>
    </submittedName>
</protein>
<dbReference type="AlphaFoldDB" id="A0A3S4AMQ2"/>
<dbReference type="Proteomes" id="UP000289323">
    <property type="component" value="Unassembled WGS sequence"/>
</dbReference>